<gene>
    <name evidence="1" type="ORF">CCMP2556_LOCUS12493</name>
    <name evidence="2" type="ORF">CCMP2556_LOCUS12509</name>
</gene>
<organism evidence="1 3">
    <name type="scientific">Durusdinium trenchii</name>
    <dbReference type="NCBI Taxonomy" id="1381693"/>
    <lineage>
        <taxon>Eukaryota</taxon>
        <taxon>Sar</taxon>
        <taxon>Alveolata</taxon>
        <taxon>Dinophyceae</taxon>
        <taxon>Suessiales</taxon>
        <taxon>Symbiodiniaceae</taxon>
        <taxon>Durusdinium</taxon>
    </lineage>
</organism>
<sequence>MQETCLGNLCCIVRPRCIYVKIAVPGVQIYHTNRAPESPAKEAVIEALTGDLRDLLDRKKVYKAHHHGPGAFIQAHEKLKAQYFCILVRRCPKMSCMFRGTRLDVRIFIWCGRSLHVLTAVRPSASASSVSKCDCGLSIRKRKQLFVVRSFVSHK</sequence>
<protein>
    <submittedName>
        <fullName evidence="1">Uncharacterized protein</fullName>
    </submittedName>
</protein>
<accession>A0ABP0JQX3</accession>
<dbReference type="EMBL" id="CAXAMN010006091">
    <property type="protein sequence ID" value="CAK9016434.1"/>
    <property type="molecule type" value="Genomic_DNA"/>
</dbReference>
<proteinExistence type="predicted"/>
<dbReference type="Proteomes" id="UP001642484">
    <property type="component" value="Unassembled WGS sequence"/>
</dbReference>
<keyword evidence="3" id="KW-1185">Reference proteome</keyword>
<evidence type="ECO:0000313" key="2">
    <source>
        <dbReference type="EMBL" id="CAK9016472.1"/>
    </source>
</evidence>
<name>A0ABP0JQX3_9DINO</name>
<reference evidence="1 3" key="1">
    <citation type="submission" date="2024-02" db="EMBL/GenBank/DDBJ databases">
        <authorList>
            <person name="Chen Y."/>
            <person name="Shah S."/>
            <person name="Dougan E. K."/>
            <person name="Thang M."/>
            <person name="Chan C."/>
        </authorList>
    </citation>
    <scope>NUCLEOTIDE SEQUENCE [LARGE SCALE GENOMIC DNA]</scope>
</reference>
<evidence type="ECO:0000313" key="1">
    <source>
        <dbReference type="EMBL" id="CAK9016434.1"/>
    </source>
</evidence>
<comment type="caution">
    <text evidence="1">The sequence shown here is derived from an EMBL/GenBank/DDBJ whole genome shotgun (WGS) entry which is preliminary data.</text>
</comment>
<dbReference type="EMBL" id="CAXAMN010006102">
    <property type="protein sequence ID" value="CAK9016472.1"/>
    <property type="molecule type" value="Genomic_DNA"/>
</dbReference>
<evidence type="ECO:0000313" key="3">
    <source>
        <dbReference type="Proteomes" id="UP001642484"/>
    </source>
</evidence>